<feature type="transmembrane region" description="Helical" evidence="6">
    <location>
        <begin position="158"/>
        <end position="177"/>
    </location>
</feature>
<dbReference type="OrthoDB" id="4227931at2"/>
<dbReference type="EMBL" id="MQSV01000001">
    <property type="protein sequence ID" value="OKL49623.1"/>
    <property type="molecule type" value="Genomic_DNA"/>
</dbReference>
<comment type="caution">
    <text evidence="7">The sequence shown here is derived from an EMBL/GenBank/DDBJ whole genome shotgun (WGS) entry which is preliminary data.</text>
</comment>
<dbReference type="GO" id="GO:0016787">
    <property type="term" value="F:hydrolase activity"/>
    <property type="evidence" value="ECO:0007669"/>
    <property type="project" value="TreeGrafter"/>
</dbReference>
<feature type="transmembrane region" description="Helical" evidence="6">
    <location>
        <begin position="6"/>
        <end position="29"/>
    </location>
</feature>
<comment type="similarity">
    <text evidence="2">Belongs to the TMEM86 family.</text>
</comment>
<keyword evidence="4 6" id="KW-1133">Transmembrane helix</keyword>
<proteinExistence type="inferred from homology"/>
<evidence type="ECO:0000256" key="3">
    <source>
        <dbReference type="ARBA" id="ARBA00022692"/>
    </source>
</evidence>
<evidence type="ECO:0000256" key="6">
    <source>
        <dbReference type="SAM" id="Phobius"/>
    </source>
</evidence>
<name>A0A1Q5PQ22_9ACTO</name>
<dbReference type="STRING" id="1921764.BSR28_01175"/>
<evidence type="ECO:0000256" key="4">
    <source>
        <dbReference type="ARBA" id="ARBA00022989"/>
    </source>
</evidence>
<dbReference type="RefSeq" id="WP_073713087.1">
    <property type="nucleotide sequence ID" value="NZ_MQSU01000001.1"/>
</dbReference>
<organism evidence="7 8">
    <name type="scientific">Boudabousia liubingyangii</name>
    <dbReference type="NCBI Taxonomy" id="1921764"/>
    <lineage>
        <taxon>Bacteria</taxon>
        <taxon>Bacillati</taxon>
        <taxon>Actinomycetota</taxon>
        <taxon>Actinomycetes</taxon>
        <taxon>Actinomycetales</taxon>
        <taxon>Actinomycetaceae</taxon>
        <taxon>Boudabousia</taxon>
    </lineage>
</organism>
<dbReference type="Proteomes" id="UP000186785">
    <property type="component" value="Unassembled WGS sequence"/>
</dbReference>
<keyword evidence="8" id="KW-1185">Reference proteome</keyword>
<evidence type="ECO:0000313" key="7">
    <source>
        <dbReference type="EMBL" id="OKL49623.1"/>
    </source>
</evidence>
<evidence type="ECO:0000313" key="8">
    <source>
        <dbReference type="Proteomes" id="UP000186785"/>
    </source>
</evidence>
<gene>
    <name evidence="7" type="ORF">BSR29_01305</name>
</gene>
<evidence type="ECO:0000256" key="5">
    <source>
        <dbReference type="ARBA" id="ARBA00023136"/>
    </source>
</evidence>
<keyword evidence="3 6" id="KW-0812">Transmembrane</keyword>
<reference evidence="7 8" key="1">
    <citation type="submission" date="2016-11" db="EMBL/GenBank/DDBJ databases">
        <title>Actinomyces gypaetusis sp. nov. isolated from the vulture Gypaetus barbatus in Qinghai Tibet Plateau China.</title>
        <authorList>
            <person name="Meng X."/>
        </authorList>
    </citation>
    <scope>NUCLEOTIDE SEQUENCE [LARGE SCALE GENOMIC DNA]</scope>
    <source>
        <strain evidence="7 8">VUL4_2</strain>
    </source>
</reference>
<keyword evidence="5 6" id="KW-0472">Membrane</keyword>
<dbReference type="PANTHER" id="PTHR31885">
    <property type="entry name" value="GH04784P"/>
    <property type="match status" value="1"/>
</dbReference>
<evidence type="ECO:0000256" key="2">
    <source>
        <dbReference type="ARBA" id="ARBA00007375"/>
    </source>
</evidence>
<feature type="transmembrane region" description="Helical" evidence="6">
    <location>
        <begin position="220"/>
        <end position="238"/>
    </location>
</feature>
<dbReference type="InterPro" id="IPR012506">
    <property type="entry name" value="TMEM86B-like"/>
</dbReference>
<sequence>MLNAPIAITFLSGAAFVILAIVNVGANLWGWLRPARFTKPLLMPLLAVLVTVLILLGNHQGDIDASIWLVYAGLFFGWIGDIALMYESARSFYLGLGAFLVGHLFYFALAVRWVILAGGAPPLAWAFTLVVAAIYTIFAVSFMRVYHRRDSLLATKPVLVYAYSSVIMLMSAAMLLAHLAQPNFGTEAAMWGAALFLISDTTLSKQMFFEHSSLRQGMLMCTYVSGQAMIALGTVFAGL</sequence>
<comment type="subcellular location">
    <subcellularLocation>
        <location evidence="1">Membrane</location>
        <topology evidence="1">Multi-pass membrane protein</topology>
    </subcellularLocation>
</comment>
<accession>A0A1Q5PQ22</accession>
<dbReference type="GO" id="GO:0016020">
    <property type="term" value="C:membrane"/>
    <property type="evidence" value="ECO:0007669"/>
    <property type="project" value="UniProtKB-SubCell"/>
</dbReference>
<feature type="transmembrane region" description="Helical" evidence="6">
    <location>
        <begin position="65"/>
        <end position="86"/>
    </location>
</feature>
<dbReference type="Pfam" id="PF07947">
    <property type="entry name" value="YhhN"/>
    <property type="match status" value="1"/>
</dbReference>
<evidence type="ECO:0000256" key="1">
    <source>
        <dbReference type="ARBA" id="ARBA00004141"/>
    </source>
</evidence>
<protein>
    <recommendedName>
        <fullName evidence="9">Lysoplasmalogenase</fullName>
    </recommendedName>
</protein>
<dbReference type="PANTHER" id="PTHR31885:SF6">
    <property type="entry name" value="GH04784P"/>
    <property type="match status" value="1"/>
</dbReference>
<dbReference type="AlphaFoldDB" id="A0A1Q5PQ22"/>
<feature type="transmembrane region" description="Helical" evidence="6">
    <location>
        <begin position="93"/>
        <end position="116"/>
    </location>
</feature>
<feature type="transmembrane region" description="Helical" evidence="6">
    <location>
        <begin position="41"/>
        <end position="59"/>
    </location>
</feature>
<feature type="transmembrane region" description="Helical" evidence="6">
    <location>
        <begin position="122"/>
        <end position="146"/>
    </location>
</feature>
<evidence type="ECO:0008006" key="9">
    <source>
        <dbReference type="Google" id="ProtNLM"/>
    </source>
</evidence>